<dbReference type="EMBL" id="JBHSAY010000028">
    <property type="protein sequence ID" value="MFC4136025.1"/>
    <property type="molecule type" value="Genomic_DNA"/>
</dbReference>
<dbReference type="Gene3D" id="3.40.630.30">
    <property type="match status" value="1"/>
</dbReference>
<gene>
    <name evidence="2" type="ORF">ACFOZ4_35925</name>
</gene>
<organism evidence="2 3">
    <name type="scientific">Hamadaea flava</name>
    <dbReference type="NCBI Taxonomy" id="1742688"/>
    <lineage>
        <taxon>Bacteria</taxon>
        <taxon>Bacillati</taxon>
        <taxon>Actinomycetota</taxon>
        <taxon>Actinomycetes</taxon>
        <taxon>Micromonosporales</taxon>
        <taxon>Micromonosporaceae</taxon>
        <taxon>Hamadaea</taxon>
    </lineage>
</organism>
<evidence type="ECO:0000259" key="1">
    <source>
        <dbReference type="PROSITE" id="PS51186"/>
    </source>
</evidence>
<sequence>MKLTVRIAHRDELPALTTFPNDDERNGATAAYLAGLLESGCTRPEWCVVAERDGRLTGNVVLWTIPGRTAPMDLVLLEPGDPDTGEALLAHAADLARSLGAQSQGHVLDSPAQAPQFQRDPESREKLLAAAGFTISRDGCRFLWTANDPMPNQDERLHWRSLTDLGEEPFVDLLADTFTDTKDSIFQAEIAEHGLRGAAERNLAEMQEMDHEPAWFEIGYDERDQPVAISLPARTSNSAVIGLVAVAPASRGQGYATSVVARGTQLLVEAGADEIRGDCDAGNIGMFKAFQRAGYHNFANRKMFSRPL</sequence>
<dbReference type="PROSITE" id="PS51186">
    <property type="entry name" value="GNAT"/>
    <property type="match status" value="1"/>
</dbReference>
<accession>A0ABV8M0R4</accession>
<name>A0ABV8M0R4_9ACTN</name>
<dbReference type="Proteomes" id="UP001595816">
    <property type="component" value="Unassembled WGS sequence"/>
</dbReference>
<evidence type="ECO:0000313" key="2">
    <source>
        <dbReference type="EMBL" id="MFC4136025.1"/>
    </source>
</evidence>
<dbReference type="RefSeq" id="WP_253762606.1">
    <property type="nucleotide sequence ID" value="NZ_JAMZDZ010000001.1"/>
</dbReference>
<dbReference type="CDD" id="cd04301">
    <property type="entry name" value="NAT_SF"/>
    <property type="match status" value="1"/>
</dbReference>
<keyword evidence="3" id="KW-1185">Reference proteome</keyword>
<dbReference type="InterPro" id="IPR000182">
    <property type="entry name" value="GNAT_dom"/>
</dbReference>
<reference evidence="3" key="1">
    <citation type="journal article" date="2019" name="Int. J. Syst. Evol. Microbiol.">
        <title>The Global Catalogue of Microorganisms (GCM) 10K type strain sequencing project: providing services to taxonomists for standard genome sequencing and annotation.</title>
        <authorList>
            <consortium name="The Broad Institute Genomics Platform"/>
            <consortium name="The Broad Institute Genome Sequencing Center for Infectious Disease"/>
            <person name="Wu L."/>
            <person name="Ma J."/>
        </authorList>
    </citation>
    <scope>NUCLEOTIDE SEQUENCE [LARGE SCALE GENOMIC DNA]</scope>
    <source>
        <strain evidence="3">CGMCC 4.7289</strain>
    </source>
</reference>
<proteinExistence type="predicted"/>
<dbReference type="SUPFAM" id="SSF55729">
    <property type="entry name" value="Acyl-CoA N-acyltransferases (Nat)"/>
    <property type="match status" value="1"/>
</dbReference>
<dbReference type="Pfam" id="PF00583">
    <property type="entry name" value="Acetyltransf_1"/>
    <property type="match status" value="1"/>
</dbReference>
<protein>
    <submittedName>
        <fullName evidence="2">GNAT family N-acetyltransferase</fullName>
    </submittedName>
</protein>
<feature type="domain" description="N-acetyltransferase" evidence="1">
    <location>
        <begin position="157"/>
        <end position="308"/>
    </location>
</feature>
<comment type="caution">
    <text evidence="2">The sequence shown here is derived from an EMBL/GenBank/DDBJ whole genome shotgun (WGS) entry which is preliminary data.</text>
</comment>
<evidence type="ECO:0000313" key="3">
    <source>
        <dbReference type="Proteomes" id="UP001595816"/>
    </source>
</evidence>
<dbReference type="InterPro" id="IPR016181">
    <property type="entry name" value="Acyl_CoA_acyltransferase"/>
</dbReference>